<dbReference type="AlphaFoldDB" id="A0A195D5Q7"/>
<dbReference type="STRING" id="456900.A0A195D5Q7"/>
<feature type="non-terminal residue" evidence="1">
    <location>
        <position position="1"/>
    </location>
</feature>
<accession>A0A195D5Q7</accession>
<dbReference type="Proteomes" id="UP000078542">
    <property type="component" value="Unassembled WGS sequence"/>
</dbReference>
<organism evidence="1 2">
    <name type="scientific">Cyphomyrmex costatus</name>
    <dbReference type="NCBI Taxonomy" id="456900"/>
    <lineage>
        <taxon>Eukaryota</taxon>
        <taxon>Metazoa</taxon>
        <taxon>Ecdysozoa</taxon>
        <taxon>Arthropoda</taxon>
        <taxon>Hexapoda</taxon>
        <taxon>Insecta</taxon>
        <taxon>Pterygota</taxon>
        <taxon>Neoptera</taxon>
        <taxon>Endopterygota</taxon>
        <taxon>Hymenoptera</taxon>
        <taxon>Apocrita</taxon>
        <taxon>Aculeata</taxon>
        <taxon>Formicoidea</taxon>
        <taxon>Formicidae</taxon>
        <taxon>Myrmicinae</taxon>
        <taxon>Cyphomyrmex</taxon>
    </lineage>
</organism>
<keyword evidence="2" id="KW-1185">Reference proteome</keyword>
<name>A0A195D5Q7_9HYME</name>
<reference evidence="1 2" key="1">
    <citation type="submission" date="2016-03" db="EMBL/GenBank/DDBJ databases">
        <title>Cyphomyrmex costatus WGS genome.</title>
        <authorList>
            <person name="Nygaard S."/>
            <person name="Hu H."/>
            <person name="Boomsma J."/>
            <person name="Zhang G."/>
        </authorList>
    </citation>
    <scope>NUCLEOTIDE SEQUENCE [LARGE SCALE GENOMIC DNA]</scope>
    <source>
        <strain evidence="1">MS0001</strain>
        <tissue evidence="1">Whole body</tissue>
    </source>
</reference>
<evidence type="ECO:0000313" key="1">
    <source>
        <dbReference type="EMBL" id="KYN07769.1"/>
    </source>
</evidence>
<dbReference type="EMBL" id="KQ976870">
    <property type="protein sequence ID" value="KYN07769.1"/>
    <property type="molecule type" value="Genomic_DNA"/>
</dbReference>
<evidence type="ECO:0000313" key="2">
    <source>
        <dbReference type="Proteomes" id="UP000078542"/>
    </source>
</evidence>
<proteinExistence type="predicted"/>
<gene>
    <name evidence="1" type="ORF">ALC62_01280</name>
</gene>
<protein>
    <submittedName>
        <fullName evidence="1">Uncharacterized protein</fullName>
    </submittedName>
</protein>
<sequence>QICPPLQQISAERLFPSGWDIVSIEDESSPGTGFSIVAGHLEFFTQPSNDRISVSGSLLYTFLYCGDSCSRFSQIYTSASNKETPGHKSVLCAKSADRMRFRDEETRVGKSGLDGQRGKMFQITDTASRSKSSLRVQRTLSRPSLYLFLNELFYLRQREAN</sequence>